<name>A0A3P1WXD5_9ACTN</name>
<evidence type="ECO:0000256" key="6">
    <source>
        <dbReference type="ARBA" id="ARBA00022801"/>
    </source>
</evidence>
<keyword evidence="2" id="KW-0813">Transport</keyword>
<keyword evidence="3" id="KW-1003">Cell membrane</keyword>
<protein>
    <submittedName>
        <fullName evidence="16">ATP-binding cassette domain-containing protein</fullName>
    </submittedName>
</protein>
<evidence type="ECO:0000256" key="8">
    <source>
        <dbReference type="ARBA" id="ARBA00022840"/>
    </source>
</evidence>
<dbReference type="Gene3D" id="3.40.50.300">
    <property type="entry name" value="P-loop containing nucleotide triphosphate hydrolases"/>
    <property type="match status" value="1"/>
</dbReference>
<keyword evidence="4 12" id="KW-0812">Transmembrane</keyword>
<dbReference type="PROSITE" id="PS50929">
    <property type="entry name" value="ABC_TM1F"/>
    <property type="match status" value="1"/>
</dbReference>
<reference evidence="16 17" key="1">
    <citation type="submission" date="2018-11" db="EMBL/GenBank/DDBJ databases">
        <title>Genomes From Bacteria Associated with the Canine Oral Cavity: a Test Case for Automated Genome-Based Taxonomic Assignment.</title>
        <authorList>
            <person name="Coil D.A."/>
            <person name="Jospin G."/>
            <person name="Darling A.E."/>
            <person name="Wallis C."/>
            <person name="Davis I.J."/>
            <person name="Harris S."/>
            <person name="Eisen J.A."/>
            <person name="Holcombe L.J."/>
            <person name="O'Flynn C."/>
        </authorList>
    </citation>
    <scope>NUCLEOTIDE SEQUENCE [LARGE SCALE GENOMIC DNA]</scope>
    <source>
        <strain evidence="16 17">OH2822_COT-296</strain>
    </source>
</reference>
<evidence type="ECO:0000256" key="4">
    <source>
        <dbReference type="ARBA" id="ARBA00022692"/>
    </source>
</evidence>
<feature type="domain" description="Peptidase C39" evidence="15">
    <location>
        <begin position="16"/>
        <end position="139"/>
    </location>
</feature>
<evidence type="ECO:0000259" key="13">
    <source>
        <dbReference type="PROSITE" id="PS50893"/>
    </source>
</evidence>
<keyword evidence="10 12" id="KW-0472">Membrane</keyword>
<dbReference type="AlphaFoldDB" id="A0A3P1WXD5"/>
<evidence type="ECO:0000256" key="11">
    <source>
        <dbReference type="ARBA" id="ARBA00061644"/>
    </source>
</evidence>
<feature type="transmembrane region" description="Helical" evidence="12">
    <location>
        <begin position="168"/>
        <end position="193"/>
    </location>
</feature>
<comment type="subcellular location">
    <subcellularLocation>
        <location evidence="1">Cell membrane</location>
        <topology evidence="1">Multi-pass membrane protein</topology>
    </subcellularLocation>
</comment>
<comment type="similarity">
    <text evidence="11">Belongs to the ABC transporter superfamily. Lipid exporter (TC 3.A.1.106) family.</text>
</comment>
<dbReference type="InterPro" id="IPR027417">
    <property type="entry name" value="P-loop_NTPase"/>
</dbReference>
<dbReference type="GO" id="GO:0005524">
    <property type="term" value="F:ATP binding"/>
    <property type="evidence" value="ECO:0007669"/>
    <property type="project" value="UniProtKB-KW"/>
</dbReference>
<dbReference type="PROSITE" id="PS00211">
    <property type="entry name" value="ABC_TRANSPORTER_1"/>
    <property type="match status" value="1"/>
</dbReference>
<dbReference type="GO" id="GO:0006508">
    <property type="term" value="P:proteolysis"/>
    <property type="evidence" value="ECO:0007669"/>
    <property type="project" value="InterPro"/>
</dbReference>
<evidence type="ECO:0000256" key="9">
    <source>
        <dbReference type="ARBA" id="ARBA00022989"/>
    </source>
</evidence>
<feature type="domain" description="ABC transmembrane type-1" evidence="14">
    <location>
        <begin position="170"/>
        <end position="448"/>
    </location>
</feature>
<evidence type="ECO:0000256" key="5">
    <source>
        <dbReference type="ARBA" id="ARBA00022741"/>
    </source>
</evidence>
<dbReference type="InterPro" id="IPR005074">
    <property type="entry name" value="Peptidase_C39"/>
</dbReference>
<dbReference type="Proteomes" id="UP000280935">
    <property type="component" value="Unassembled WGS sequence"/>
</dbReference>
<accession>A0A3P1WXD5</accession>
<dbReference type="GO" id="GO:0008234">
    <property type="term" value="F:cysteine-type peptidase activity"/>
    <property type="evidence" value="ECO:0007669"/>
    <property type="project" value="UniProtKB-KW"/>
</dbReference>
<dbReference type="EMBL" id="RQYT01000004">
    <property type="protein sequence ID" value="RRD50706.1"/>
    <property type="molecule type" value="Genomic_DNA"/>
</dbReference>
<dbReference type="InterPro" id="IPR011527">
    <property type="entry name" value="ABC1_TM_dom"/>
</dbReference>
<dbReference type="SUPFAM" id="SSF90123">
    <property type="entry name" value="ABC transporter transmembrane region"/>
    <property type="match status" value="1"/>
</dbReference>
<keyword evidence="6" id="KW-0378">Hydrolase</keyword>
<dbReference type="InterPro" id="IPR003439">
    <property type="entry name" value="ABC_transporter-like_ATP-bd"/>
</dbReference>
<comment type="caution">
    <text evidence="16">The sequence shown here is derived from an EMBL/GenBank/DDBJ whole genome shotgun (WGS) entry which is preliminary data.</text>
</comment>
<dbReference type="PANTHER" id="PTHR43394:SF1">
    <property type="entry name" value="ATP-BINDING CASSETTE SUB-FAMILY B MEMBER 10, MITOCHONDRIAL"/>
    <property type="match status" value="1"/>
</dbReference>
<dbReference type="Gene3D" id="1.20.1560.10">
    <property type="entry name" value="ABC transporter type 1, transmembrane domain"/>
    <property type="match status" value="1"/>
</dbReference>
<dbReference type="PROSITE" id="PS50990">
    <property type="entry name" value="PEPTIDASE_C39"/>
    <property type="match status" value="1"/>
</dbReference>
<evidence type="ECO:0000256" key="12">
    <source>
        <dbReference type="SAM" id="Phobius"/>
    </source>
</evidence>
<evidence type="ECO:0000256" key="7">
    <source>
        <dbReference type="ARBA" id="ARBA00022807"/>
    </source>
</evidence>
<dbReference type="RefSeq" id="WP_125226979.1">
    <property type="nucleotide sequence ID" value="NZ_RQYT01000004.1"/>
</dbReference>
<keyword evidence="8 16" id="KW-0067">ATP-binding</keyword>
<sequence length="722" mass="77315">MQALKRRPVRTPSLIQMEAVECGAASLGILLRNYGRIEPLERLRIACNVTRDGANAAAILTAAESYGLVGAGKVMDIDDLSAIRHPVIIHWAFQHFMVLEGFQQTRHGVVVHVNDPANGHRAMSFDEFDGGFTGVVLDLVPGTDFVKGGKDISIVAAVKKRLRGSGSALALTLFATTLVAAPGVLGPIIQRWFVNSLGQEGLDSSIPVMLLLLCAGITAILIAIQREHLRRVEIFLGLKSATHFVRELMRRPVAFFQQRYAADLSRRIDANFRVSTSLTNNVVVTLASVTLILVYGIVLLAMDPLLALLVMLVSALNMIVLRKVLREQRDAASSMQARDAGLANSTMQTLSTIASVKGNGTEQLAFAKWSGHCAKAVSEGQRLGRGQSLITVLPGMLAGVNTVLVLVVGGLRVASGMSGAGLIVAFQALLASFTQPLVMLVNQASQLQITQADLARLEDVLNYEGEPDDGAETVEVLSGRMEFEKVCFSFDGETSFISDLSFVVEPGMSVALVGASGSGKSTVGRLAAGLLQPTSGRILLDGRPRGEHSKHSVCSAVSYVDQSVTLFEGTVKDNVTLWDDTVSERSVLRALEDAEVLAAVTQRAGGVNAFVATGGRNFSGGQRQRLELARALTNEPSLLILDEATSATDTVTERGIITNLRRRGCAMLVIAHRLSTVRDADLILVFEQGQLVEQGTHESLVDSGGTYSKLQYEMSTETRAAS</sequence>
<dbReference type="SUPFAM" id="SSF52540">
    <property type="entry name" value="P-loop containing nucleoside triphosphate hydrolases"/>
    <property type="match status" value="1"/>
</dbReference>
<dbReference type="Pfam" id="PF00664">
    <property type="entry name" value="ABC_membrane"/>
    <property type="match status" value="1"/>
</dbReference>
<evidence type="ECO:0000313" key="16">
    <source>
        <dbReference type="EMBL" id="RRD50706.1"/>
    </source>
</evidence>
<evidence type="ECO:0000313" key="17">
    <source>
        <dbReference type="Proteomes" id="UP000280935"/>
    </source>
</evidence>
<keyword evidence="5" id="KW-0547">Nucleotide-binding</keyword>
<keyword evidence="7" id="KW-0645">Protease</keyword>
<evidence type="ECO:0000256" key="10">
    <source>
        <dbReference type="ARBA" id="ARBA00023136"/>
    </source>
</evidence>
<evidence type="ECO:0000256" key="3">
    <source>
        <dbReference type="ARBA" id="ARBA00022475"/>
    </source>
</evidence>
<dbReference type="InterPro" id="IPR003593">
    <property type="entry name" value="AAA+_ATPase"/>
</dbReference>
<dbReference type="InterPro" id="IPR036640">
    <property type="entry name" value="ABC1_TM_sf"/>
</dbReference>
<dbReference type="SMART" id="SM00382">
    <property type="entry name" value="AAA"/>
    <property type="match status" value="1"/>
</dbReference>
<feature type="transmembrane region" description="Helical" evidence="12">
    <location>
        <begin position="282"/>
        <end position="300"/>
    </location>
</feature>
<feature type="transmembrane region" description="Helical" evidence="12">
    <location>
        <begin position="389"/>
        <end position="414"/>
    </location>
</feature>
<proteinExistence type="inferred from homology"/>
<dbReference type="InterPro" id="IPR039421">
    <property type="entry name" value="Type_1_exporter"/>
</dbReference>
<feature type="transmembrane region" description="Helical" evidence="12">
    <location>
        <begin position="205"/>
        <end position="224"/>
    </location>
</feature>
<dbReference type="Pfam" id="PF00005">
    <property type="entry name" value="ABC_tran"/>
    <property type="match status" value="1"/>
</dbReference>
<dbReference type="Gene3D" id="3.90.70.10">
    <property type="entry name" value="Cysteine proteinases"/>
    <property type="match status" value="1"/>
</dbReference>
<dbReference type="PROSITE" id="PS50893">
    <property type="entry name" value="ABC_TRANSPORTER_2"/>
    <property type="match status" value="1"/>
</dbReference>
<evidence type="ECO:0000256" key="1">
    <source>
        <dbReference type="ARBA" id="ARBA00004651"/>
    </source>
</evidence>
<dbReference type="PANTHER" id="PTHR43394">
    <property type="entry name" value="ATP-DEPENDENT PERMEASE MDL1, MITOCHONDRIAL"/>
    <property type="match status" value="1"/>
</dbReference>
<dbReference type="Pfam" id="PF03412">
    <property type="entry name" value="Peptidase_C39"/>
    <property type="match status" value="1"/>
</dbReference>
<evidence type="ECO:0000256" key="2">
    <source>
        <dbReference type="ARBA" id="ARBA00022448"/>
    </source>
</evidence>
<organism evidence="16 17">
    <name type="scientific">Arachnia propionica</name>
    <dbReference type="NCBI Taxonomy" id="1750"/>
    <lineage>
        <taxon>Bacteria</taxon>
        <taxon>Bacillati</taxon>
        <taxon>Actinomycetota</taxon>
        <taxon>Actinomycetes</taxon>
        <taxon>Propionibacteriales</taxon>
        <taxon>Propionibacteriaceae</taxon>
        <taxon>Arachnia</taxon>
    </lineage>
</organism>
<dbReference type="GO" id="GO:0016887">
    <property type="term" value="F:ATP hydrolysis activity"/>
    <property type="evidence" value="ECO:0007669"/>
    <property type="project" value="InterPro"/>
</dbReference>
<dbReference type="FunFam" id="3.40.50.300:FF:000299">
    <property type="entry name" value="ABC transporter ATP-binding protein/permease"/>
    <property type="match status" value="1"/>
</dbReference>
<feature type="domain" description="ABC transporter" evidence="13">
    <location>
        <begin position="481"/>
        <end position="713"/>
    </location>
</feature>
<evidence type="ECO:0000259" key="15">
    <source>
        <dbReference type="PROSITE" id="PS50990"/>
    </source>
</evidence>
<keyword evidence="7" id="KW-0788">Thiol protease</keyword>
<dbReference type="OrthoDB" id="5166472at2"/>
<dbReference type="GO" id="GO:0015421">
    <property type="term" value="F:ABC-type oligopeptide transporter activity"/>
    <property type="evidence" value="ECO:0007669"/>
    <property type="project" value="TreeGrafter"/>
</dbReference>
<gene>
    <name evidence="16" type="ORF">EII35_02945</name>
</gene>
<dbReference type="GO" id="GO:0005886">
    <property type="term" value="C:plasma membrane"/>
    <property type="evidence" value="ECO:0007669"/>
    <property type="project" value="UniProtKB-SubCell"/>
</dbReference>
<keyword evidence="9 12" id="KW-1133">Transmembrane helix</keyword>
<feature type="transmembrane region" description="Helical" evidence="12">
    <location>
        <begin position="306"/>
        <end position="325"/>
    </location>
</feature>
<evidence type="ECO:0000259" key="14">
    <source>
        <dbReference type="PROSITE" id="PS50929"/>
    </source>
</evidence>
<dbReference type="InterPro" id="IPR017871">
    <property type="entry name" value="ABC_transporter-like_CS"/>
</dbReference>